<evidence type="ECO:0000313" key="3">
    <source>
        <dbReference type="Proteomes" id="UP000095281"/>
    </source>
</evidence>
<evidence type="ECO:0000313" key="4">
    <source>
        <dbReference type="WBParaSite" id="MhA1_Contig130.frz3.gene4"/>
    </source>
</evidence>
<dbReference type="WBParaSite" id="MhA1_Contig130.frz3.gene4">
    <property type="protein sequence ID" value="MhA1_Contig130.frz3.gene4"/>
    <property type="gene ID" value="MhA1_Contig130.frz3.gene4"/>
</dbReference>
<dbReference type="SUPFAM" id="SSF54928">
    <property type="entry name" value="RNA-binding domain, RBD"/>
    <property type="match status" value="1"/>
</dbReference>
<dbReference type="Gene3D" id="3.30.70.330">
    <property type="match status" value="1"/>
</dbReference>
<keyword evidence="1" id="KW-0694">RNA-binding</keyword>
<dbReference type="GO" id="GO:0003723">
    <property type="term" value="F:RNA binding"/>
    <property type="evidence" value="ECO:0007669"/>
    <property type="project" value="UniProtKB-UniRule"/>
</dbReference>
<evidence type="ECO:0000259" key="2">
    <source>
        <dbReference type="PROSITE" id="PS50102"/>
    </source>
</evidence>
<dbReference type="Pfam" id="PF00076">
    <property type="entry name" value="RRM_1"/>
    <property type="match status" value="1"/>
</dbReference>
<keyword evidence="3" id="KW-1185">Reference proteome</keyword>
<sequence>MIARCENDVLDIDVLDSFANNVKRCASTDSNGFPVKDADAIKLFVGQIPRNLEEKDLRHMFESFGKIFEFTILKDKYTGMHKVGYDE</sequence>
<dbReference type="AlphaFoldDB" id="A0A1I8B375"/>
<accession>A0A1I8B375</accession>
<evidence type="ECO:0000256" key="1">
    <source>
        <dbReference type="PROSITE-ProRule" id="PRU00176"/>
    </source>
</evidence>
<dbReference type="PROSITE" id="PS50102">
    <property type="entry name" value="RRM"/>
    <property type="match status" value="1"/>
</dbReference>
<protein>
    <submittedName>
        <fullName evidence="4">RRM domain-containing protein</fullName>
    </submittedName>
</protein>
<dbReference type="InterPro" id="IPR000504">
    <property type="entry name" value="RRM_dom"/>
</dbReference>
<dbReference type="InterPro" id="IPR012677">
    <property type="entry name" value="Nucleotide-bd_a/b_plait_sf"/>
</dbReference>
<name>A0A1I8B375_MELHA</name>
<dbReference type="Proteomes" id="UP000095281">
    <property type="component" value="Unplaced"/>
</dbReference>
<proteinExistence type="predicted"/>
<reference evidence="4" key="1">
    <citation type="submission" date="2016-11" db="UniProtKB">
        <authorList>
            <consortium name="WormBaseParasite"/>
        </authorList>
    </citation>
    <scope>IDENTIFICATION</scope>
</reference>
<organism evidence="3 4">
    <name type="scientific">Meloidogyne hapla</name>
    <name type="common">Root-knot nematode worm</name>
    <dbReference type="NCBI Taxonomy" id="6305"/>
    <lineage>
        <taxon>Eukaryota</taxon>
        <taxon>Metazoa</taxon>
        <taxon>Ecdysozoa</taxon>
        <taxon>Nematoda</taxon>
        <taxon>Chromadorea</taxon>
        <taxon>Rhabditida</taxon>
        <taxon>Tylenchina</taxon>
        <taxon>Tylenchomorpha</taxon>
        <taxon>Tylenchoidea</taxon>
        <taxon>Meloidogynidae</taxon>
        <taxon>Meloidogyninae</taxon>
        <taxon>Meloidogyne</taxon>
    </lineage>
</organism>
<dbReference type="InterPro" id="IPR035979">
    <property type="entry name" value="RBD_domain_sf"/>
</dbReference>
<feature type="domain" description="RRM" evidence="2">
    <location>
        <begin position="41"/>
        <end position="87"/>
    </location>
</feature>